<gene>
    <name evidence="2" type="ORF">ERS450000_05889</name>
</gene>
<dbReference type="RefSeq" id="WP_107103145.1">
    <property type="nucleotide sequence ID" value="NZ_CP031418.1"/>
</dbReference>
<accession>A0A0H5P8Z0</accession>
<geneLocation type="plasmid" evidence="2">
    <name>2</name>
</geneLocation>
<dbReference type="AlphaFoldDB" id="A0A0H5P8Z0"/>
<dbReference type="EMBL" id="LN868939">
    <property type="protein sequence ID" value="CRY84167.1"/>
    <property type="molecule type" value="Genomic_DNA"/>
</dbReference>
<dbReference type="Proteomes" id="UP000057820">
    <property type="component" value="Plasmid 2"/>
</dbReference>
<dbReference type="InterPro" id="IPR009012">
    <property type="entry name" value="GrpE_head"/>
</dbReference>
<sequence length="186" mass="19769">MTEPAQRADRPRDSSPDQGESAPATPQEATGAAEPGAAALAALAERVEDLSRVVARQAATLERMADEARARARRDRADLPLLTELFALHGDTVTCARTAESDRDRTAFTALAGRLERLLTGRGATLVTPGPDTPFDARTMEAADVVDVADPAADRTVEALLSPGLLVEDRSVRPAAVVVRRHRPTT</sequence>
<proteinExistence type="predicted"/>
<dbReference type="SUPFAM" id="SSF51064">
    <property type="entry name" value="Head domain of nucleotide exchange factor GrpE"/>
    <property type="match status" value="1"/>
</dbReference>
<dbReference type="KEGG" id="nfr:ERS450000_05889"/>
<evidence type="ECO:0000313" key="3">
    <source>
        <dbReference type="Proteomes" id="UP000057820"/>
    </source>
</evidence>
<organism evidence="2 3">
    <name type="scientific">Nocardia farcinica</name>
    <dbReference type="NCBI Taxonomy" id="37329"/>
    <lineage>
        <taxon>Bacteria</taxon>
        <taxon>Bacillati</taxon>
        <taxon>Actinomycetota</taxon>
        <taxon>Actinomycetes</taxon>
        <taxon>Mycobacteriales</taxon>
        <taxon>Nocardiaceae</taxon>
        <taxon>Nocardia</taxon>
    </lineage>
</organism>
<protein>
    <submittedName>
        <fullName evidence="2">GrpE</fullName>
    </submittedName>
</protein>
<evidence type="ECO:0000313" key="2">
    <source>
        <dbReference type="EMBL" id="CRY84167.1"/>
    </source>
</evidence>
<evidence type="ECO:0000256" key="1">
    <source>
        <dbReference type="SAM" id="MobiDB-lite"/>
    </source>
</evidence>
<feature type="compositionally biased region" description="Basic and acidic residues" evidence="1">
    <location>
        <begin position="1"/>
        <end position="15"/>
    </location>
</feature>
<reference evidence="3" key="1">
    <citation type="submission" date="2015-03" db="EMBL/GenBank/DDBJ databases">
        <authorList>
            <consortium name="Pathogen Informatics"/>
        </authorList>
    </citation>
    <scope>NUCLEOTIDE SEQUENCE [LARGE SCALE GENOMIC DNA]</scope>
    <source>
        <strain evidence="3">NCTC11134</strain>
        <plasmid evidence="3">2</plasmid>
    </source>
</reference>
<name>A0A0H5P8Z0_NOCFR</name>
<dbReference type="GO" id="GO:0006457">
    <property type="term" value="P:protein folding"/>
    <property type="evidence" value="ECO:0007669"/>
    <property type="project" value="InterPro"/>
</dbReference>
<feature type="region of interest" description="Disordered" evidence="1">
    <location>
        <begin position="1"/>
        <end position="36"/>
    </location>
</feature>
<keyword evidence="2" id="KW-0614">Plasmid</keyword>
<dbReference type="Gene3D" id="2.30.22.10">
    <property type="entry name" value="Head domain of nucleotide exchange factor GrpE"/>
    <property type="match status" value="1"/>
</dbReference>